<name>A0ABU1AHH6_9BACT</name>
<evidence type="ECO:0000313" key="3">
    <source>
        <dbReference type="Proteomes" id="UP001243717"/>
    </source>
</evidence>
<dbReference type="Proteomes" id="UP001243717">
    <property type="component" value="Unassembled WGS sequence"/>
</dbReference>
<sequence>MIVQKGNYCVPASAAMIARFHGIDTDQDQVAKLSSEMSASNQGTYPSDMLLAMEKLGFSGHTLHWTNEVEFTQTVLPKIRQALSQTGPIYISFRPNVFGPMGHGCVIVGYDDRKQELSLHNPWGNEFEQSYDQIAIDAYGIVVIAAPAAAPVATDAFISALKYSIPKFEGNFWQLSQRLEHKQLPHELVWCSRRDARGDQRFARDTARDDGRMILELAFERNPAVLIPYSNKGVTEAYLFVTRPPEGGARFQVNRIDRHGWQNAELMTLGKLTRNWVTAFQTTDSNEKIWELPMIELHPQPSL</sequence>
<dbReference type="Gene3D" id="3.90.70.10">
    <property type="entry name" value="Cysteine proteinases"/>
    <property type="match status" value="1"/>
</dbReference>
<evidence type="ECO:0000313" key="2">
    <source>
        <dbReference type="EMBL" id="MDQ8194220.1"/>
    </source>
</evidence>
<dbReference type="EMBL" id="JARXIC010000009">
    <property type="protein sequence ID" value="MDQ8194220.1"/>
    <property type="molecule type" value="Genomic_DNA"/>
</dbReference>
<dbReference type="Pfam" id="PF13529">
    <property type="entry name" value="Peptidase_C39_2"/>
    <property type="match status" value="1"/>
</dbReference>
<proteinExistence type="predicted"/>
<feature type="domain" description="Peptidase C39-like" evidence="1">
    <location>
        <begin position="3"/>
        <end position="123"/>
    </location>
</feature>
<keyword evidence="3" id="KW-1185">Reference proteome</keyword>
<organism evidence="2 3">
    <name type="scientific">Thalassobacterium sedimentorum</name>
    <dbReference type="NCBI Taxonomy" id="3041258"/>
    <lineage>
        <taxon>Bacteria</taxon>
        <taxon>Pseudomonadati</taxon>
        <taxon>Verrucomicrobiota</taxon>
        <taxon>Opitutia</taxon>
        <taxon>Puniceicoccales</taxon>
        <taxon>Coraliomargaritaceae</taxon>
        <taxon>Thalassobacterium</taxon>
    </lineage>
</organism>
<evidence type="ECO:0000259" key="1">
    <source>
        <dbReference type="Pfam" id="PF13529"/>
    </source>
</evidence>
<comment type="caution">
    <text evidence="2">The sequence shown here is derived from an EMBL/GenBank/DDBJ whole genome shotgun (WGS) entry which is preliminary data.</text>
</comment>
<dbReference type="InterPro" id="IPR039564">
    <property type="entry name" value="Peptidase_C39-like"/>
</dbReference>
<dbReference type="RefSeq" id="WP_308984702.1">
    <property type="nucleotide sequence ID" value="NZ_JARXIC010000009.1"/>
</dbReference>
<protein>
    <submittedName>
        <fullName evidence="2">Papain-like cysteine protease family protein</fullName>
    </submittedName>
</protein>
<reference evidence="2 3" key="1">
    <citation type="submission" date="2023-04" db="EMBL/GenBank/DDBJ databases">
        <title>A novel bacteria isolated from coastal sediment.</title>
        <authorList>
            <person name="Liu X.-J."/>
            <person name="Du Z.-J."/>
        </authorList>
    </citation>
    <scope>NUCLEOTIDE SEQUENCE [LARGE SCALE GENOMIC DNA]</scope>
    <source>
        <strain evidence="2 3">SDUM461004</strain>
    </source>
</reference>
<gene>
    <name evidence="2" type="ORF">QEH59_07275</name>
</gene>
<accession>A0ABU1AHH6</accession>